<feature type="domain" description="NIF system FeS cluster assembly NifU N-terminal" evidence="2">
    <location>
        <begin position="31"/>
        <end position="151"/>
    </location>
</feature>
<evidence type="ECO:0000313" key="4">
    <source>
        <dbReference type="Proteomes" id="UP000009149"/>
    </source>
</evidence>
<dbReference type="Proteomes" id="UP000009149">
    <property type="component" value="Chromosome"/>
</dbReference>
<organism evidence="3 4">
    <name type="scientific">Methylacidiphilum infernorum (isolate V4)</name>
    <name type="common">Methylokorus infernorum (strain V4)</name>
    <dbReference type="NCBI Taxonomy" id="481448"/>
    <lineage>
        <taxon>Bacteria</taxon>
        <taxon>Pseudomonadati</taxon>
        <taxon>Verrucomicrobiota</taxon>
        <taxon>Methylacidiphilae</taxon>
        <taxon>Methylacidiphilales</taxon>
        <taxon>Methylacidiphilaceae</taxon>
        <taxon>Methylacidiphilum (ex Ratnadevi et al. 2023)</taxon>
    </lineage>
</organism>
<dbReference type="PANTHER" id="PTHR10093">
    <property type="entry name" value="IRON-SULFUR CLUSTER ASSEMBLY ENZYME NIFU HOMOLOG"/>
    <property type="match status" value="1"/>
</dbReference>
<dbReference type="GO" id="GO:0051536">
    <property type="term" value="F:iron-sulfur cluster binding"/>
    <property type="evidence" value="ECO:0007669"/>
    <property type="project" value="InterPro"/>
</dbReference>
<dbReference type="Pfam" id="PF01592">
    <property type="entry name" value="NifU_N"/>
    <property type="match status" value="1"/>
</dbReference>
<dbReference type="SUPFAM" id="SSF82649">
    <property type="entry name" value="SufE/NifU"/>
    <property type="match status" value="1"/>
</dbReference>
<accession>B3DY81</accession>
<evidence type="ECO:0000313" key="3">
    <source>
        <dbReference type="EMBL" id="ACD82358.1"/>
    </source>
</evidence>
<evidence type="ECO:0000259" key="2">
    <source>
        <dbReference type="Pfam" id="PF01592"/>
    </source>
</evidence>
<gene>
    <name evidence="3" type="primary">iscU</name>
    <name evidence="3" type="ordered locus">Minf_0298</name>
</gene>
<dbReference type="AlphaFoldDB" id="B3DY81"/>
<dbReference type="GO" id="GO:0005506">
    <property type="term" value="F:iron ion binding"/>
    <property type="evidence" value="ECO:0007669"/>
    <property type="project" value="InterPro"/>
</dbReference>
<dbReference type="Gene3D" id="3.90.1010.10">
    <property type="match status" value="1"/>
</dbReference>
<dbReference type="eggNOG" id="COG0822">
    <property type="taxonomic scope" value="Bacteria"/>
</dbReference>
<dbReference type="FunFam" id="3.90.1010.10:FF:000002">
    <property type="entry name" value="Iron-sulfur cluster assembly scaffold protein NifU"/>
    <property type="match status" value="1"/>
</dbReference>
<proteinExistence type="inferred from homology"/>
<dbReference type="KEGG" id="min:Minf_0298"/>
<reference evidence="3 4" key="1">
    <citation type="journal article" date="2008" name="Biol. Direct">
        <title>Complete genome sequence of the extremely acidophilic methanotroph isolate V4, Methylacidiphilum infernorum, a representative of the bacterial phylum Verrucomicrobia.</title>
        <authorList>
            <person name="Hou S."/>
            <person name="Makarova K.S."/>
            <person name="Saw J.H."/>
            <person name="Senin P."/>
            <person name="Ly B.V."/>
            <person name="Zhou Z."/>
            <person name="Ren Y."/>
            <person name="Wang J."/>
            <person name="Galperin M.Y."/>
            <person name="Omelchenko M.V."/>
            <person name="Wolf Y.I."/>
            <person name="Yutin N."/>
            <person name="Koonin E.V."/>
            <person name="Stott M.B."/>
            <person name="Mountain B.W."/>
            <person name="Crowe M.A."/>
            <person name="Smirnova A.V."/>
            <person name="Dunfield P.F."/>
            <person name="Feng L."/>
            <person name="Wang L."/>
            <person name="Alam M."/>
        </authorList>
    </citation>
    <scope>NUCLEOTIDE SEQUENCE [LARGE SCALE GENOMIC DNA]</scope>
    <source>
        <strain evidence="4">Isolate V4</strain>
    </source>
</reference>
<sequence length="164" mass="18448">MGVIPTGSSVREEGKVHNSPLTLTMDIQDLYQEIILDHSRHPRNFGKPEGEFREAEGSNPSCGDSVRVFVKIGFPHQLIEDVHFLGRGCAICMASASLMTEVVRQKKVEEIKTLIENFQAFLTGKEKRNAEIPEELFPLKGVRQFPARVKCALLPWHALEKIIP</sequence>
<evidence type="ECO:0000256" key="1">
    <source>
        <dbReference type="ARBA" id="ARBA00006420"/>
    </source>
</evidence>
<dbReference type="CDD" id="cd06664">
    <property type="entry name" value="IscU_like"/>
    <property type="match status" value="1"/>
</dbReference>
<dbReference type="NCBIfam" id="TIGR01994">
    <property type="entry name" value="SUF_scaf_2"/>
    <property type="match status" value="1"/>
</dbReference>
<dbReference type="GO" id="GO:0016226">
    <property type="term" value="P:iron-sulfur cluster assembly"/>
    <property type="evidence" value="ECO:0007669"/>
    <property type="project" value="InterPro"/>
</dbReference>
<name>B3DY81_METI4</name>
<dbReference type="HOGENOM" id="CLU_079283_4_0_0"/>
<dbReference type="EMBL" id="CP000975">
    <property type="protein sequence ID" value="ACD82358.1"/>
    <property type="molecule type" value="Genomic_DNA"/>
</dbReference>
<protein>
    <submittedName>
        <fullName evidence="3">NifU-like protein involved in Fe-S cluster formation</fullName>
    </submittedName>
</protein>
<dbReference type="STRING" id="481448.Minf_0298"/>
<comment type="similarity">
    <text evidence="1">Belongs to the NifU family.</text>
</comment>
<dbReference type="InterPro" id="IPR002871">
    <property type="entry name" value="NIF_FeS_clus_asmbl_NifU_N"/>
</dbReference>